<sequence length="190" mass="21366">MPDTEVEFAWAIPVKVDIVGAHLEAYKNLQPLSRGSFDQLSAILLKDCGLELWSSHVHEAREAPFANLSNTHSTKAYLRLPTKSTVLHEAKLDFEDWDYDPRRVPTETGYAGPLCLPPQPSAKCLARFARAMRLLQLDYDKCDELHKSPVCDKTPIQDDEVGAEEHEQCNQTTETPQLTMFLRAGDDAVD</sequence>
<gene>
    <name evidence="1" type="ORF">AC579_7619</name>
</gene>
<feature type="non-terminal residue" evidence="1">
    <location>
        <position position="190"/>
    </location>
</feature>
<evidence type="ECO:0000313" key="1">
    <source>
        <dbReference type="EMBL" id="KXT12837.1"/>
    </source>
</evidence>
<name>A0A139IDK0_9PEZI</name>
<dbReference type="EMBL" id="LFZO01000138">
    <property type="protein sequence ID" value="KXT12837.1"/>
    <property type="molecule type" value="Genomic_DNA"/>
</dbReference>
<keyword evidence="2" id="KW-1185">Reference proteome</keyword>
<protein>
    <submittedName>
        <fullName evidence="1">Uncharacterized protein</fullName>
    </submittedName>
</protein>
<accession>A0A139IDK0</accession>
<dbReference type="AlphaFoldDB" id="A0A139IDK0"/>
<organism evidence="1 2">
    <name type="scientific">Pseudocercospora musae</name>
    <dbReference type="NCBI Taxonomy" id="113226"/>
    <lineage>
        <taxon>Eukaryota</taxon>
        <taxon>Fungi</taxon>
        <taxon>Dikarya</taxon>
        <taxon>Ascomycota</taxon>
        <taxon>Pezizomycotina</taxon>
        <taxon>Dothideomycetes</taxon>
        <taxon>Dothideomycetidae</taxon>
        <taxon>Mycosphaerellales</taxon>
        <taxon>Mycosphaerellaceae</taxon>
        <taxon>Pseudocercospora</taxon>
    </lineage>
</organism>
<evidence type="ECO:0000313" key="2">
    <source>
        <dbReference type="Proteomes" id="UP000073492"/>
    </source>
</evidence>
<dbReference type="Proteomes" id="UP000073492">
    <property type="component" value="Unassembled WGS sequence"/>
</dbReference>
<dbReference type="OrthoDB" id="3649027at2759"/>
<reference evidence="1 2" key="1">
    <citation type="submission" date="2015-07" db="EMBL/GenBank/DDBJ databases">
        <title>Comparative genomics of the Sigatoka disease complex on banana suggests a link between parallel evolutionary changes in Pseudocercospora fijiensis and Pseudocercospora eumusae and increased virulence on the banana host.</title>
        <authorList>
            <person name="Chang T.-C."/>
            <person name="Salvucci A."/>
            <person name="Crous P.W."/>
            <person name="Stergiopoulos I."/>
        </authorList>
    </citation>
    <scope>NUCLEOTIDE SEQUENCE [LARGE SCALE GENOMIC DNA]</scope>
    <source>
        <strain evidence="1 2">CBS 116634</strain>
    </source>
</reference>
<comment type="caution">
    <text evidence="1">The sequence shown here is derived from an EMBL/GenBank/DDBJ whole genome shotgun (WGS) entry which is preliminary data.</text>
</comment>
<proteinExistence type="predicted"/>